<dbReference type="Proteomes" id="UP000765509">
    <property type="component" value="Unassembled WGS sequence"/>
</dbReference>
<accession>A0A9Q3CT39</accession>
<sequence>MRKNLDMVVEDPEKWLALELSGMNEADEGESPQKKFKVDLKPPEENSSEIAADYFTSFQEEMGYNSDIENNSTNKEPKYDTIQPFSKRKDKELENKSSRIPEHSMDQVMNKGITRRIKQRVENW</sequence>
<evidence type="ECO:0000313" key="3">
    <source>
        <dbReference type="Proteomes" id="UP000765509"/>
    </source>
</evidence>
<evidence type="ECO:0000313" key="2">
    <source>
        <dbReference type="EMBL" id="MBW0488398.1"/>
    </source>
</evidence>
<dbReference type="AlphaFoldDB" id="A0A9Q3CT39"/>
<evidence type="ECO:0000256" key="1">
    <source>
        <dbReference type="SAM" id="MobiDB-lite"/>
    </source>
</evidence>
<name>A0A9Q3CT39_9BASI</name>
<comment type="caution">
    <text evidence="2">The sequence shown here is derived from an EMBL/GenBank/DDBJ whole genome shotgun (WGS) entry which is preliminary data.</text>
</comment>
<organism evidence="2 3">
    <name type="scientific">Austropuccinia psidii MF-1</name>
    <dbReference type="NCBI Taxonomy" id="1389203"/>
    <lineage>
        <taxon>Eukaryota</taxon>
        <taxon>Fungi</taxon>
        <taxon>Dikarya</taxon>
        <taxon>Basidiomycota</taxon>
        <taxon>Pucciniomycotina</taxon>
        <taxon>Pucciniomycetes</taxon>
        <taxon>Pucciniales</taxon>
        <taxon>Sphaerophragmiaceae</taxon>
        <taxon>Austropuccinia</taxon>
    </lineage>
</organism>
<protein>
    <submittedName>
        <fullName evidence="2">Uncharacterized protein</fullName>
    </submittedName>
</protein>
<feature type="compositionally biased region" description="Basic and acidic residues" evidence="1">
    <location>
        <begin position="31"/>
        <end position="44"/>
    </location>
</feature>
<gene>
    <name evidence="2" type="ORF">O181_028113</name>
</gene>
<keyword evidence="3" id="KW-1185">Reference proteome</keyword>
<reference evidence="2" key="1">
    <citation type="submission" date="2021-03" db="EMBL/GenBank/DDBJ databases">
        <title>Draft genome sequence of rust myrtle Austropuccinia psidii MF-1, a brazilian biotype.</title>
        <authorList>
            <person name="Quecine M.C."/>
            <person name="Pachon D.M.R."/>
            <person name="Bonatelli M.L."/>
            <person name="Correr F.H."/>
            <person name="Franceschini L.M."/>
            <person name="Leite T.F."/>
            <person name="Margarido G.R.A."/>
            <person name="Almeida C.A."/>
            <person name="Ferrarezi J.A."/>
            <person name="Labate C.A."/>
        </authorList>
    </citation>
    <scope>NUCLEOTIDE SEQUENCE</scope>
    <source>
        <strain evidence="2">MF-1</strain>
    </source>
</reference>
<dbReference type="EMBL" id="AVOT02009584">
    <property type="protein sequence ID" value="MBW0488398.1"/>
    <property type="molecule type" value="Genomic_DNA"/>
</dbReference>
<proteinExistence type="predicted"/>
<feature type="region of interest" description="Disordered" evidence="1">
    <location>
        <begin position="23"/>
        <end position="47"/>
    </location>
</feature>